<proteinExistence type="predicted"/>
<name>A0A6A6IN11_9PLEO</name>
<protein>
    <submittedName>
        <fullName evidence="2">Uncharacterized protein</fullName>
    </submittedName>
</protein>
<accession>A0A6A6IN11</accession>
<keyword evidence="1" id="KW-1133">Transmembrane helix</keyword>
<feature type="transmembrane region" description="Helical" evidence="1">
    <location>
        <begin position="74"/>
        <end position="96"/>
    </location>
</feature>
<organism evidence="2 3">
    <name type="scientific">Trematosphaeria pertusa</name>
    <dbReference type="NCBI Taxonomy" id="390896"/>
    <lineage>
        <taxon>Eukaryota</taxon>
        <taxon>Fungi</taxon>
        <taxon>Dikarya</taxon>
        <taxon>Ascomycota</taxon>
        <taxon>Pezizomycotina</taxon>
        <taxon>Dothideomycetes</taxon>
        <taxon>Pleosporomycetidae</taxon>
        <taxon>Pleosporales</taxon>
        <taxon>Massarineae</taxon>
        <taxon>Trematosphaeriaceae</taxon>
        <taxon>Trematosphaeria</taxon>
    </lineage>
</organism>
<dbReference type="RefSeq" id="XP_033686631.1">
    <property type="nucleotide sequence ID" value="XM_033821006.1"/>
</dbReference>
<evidence type="ECO:0000313" key="3">
    <source>
        <dbReference type="Proteomes" id="UP000800094"/>
    </source>
</evidence>
<dbReference type="EMBL" id="ML987192">
    <property type="protein sequence ID" value="KAF2251627.1"/>
    <property type="molecule type" value="Genomic_DNA"/>
</dbReference>
<evidence type="ECO:0000313" key="2">
    <source>
        <dbReference type="EMBL" id="KAF2251627.1"/>
    </source>
</evidence>
<gene>
    <name evidence="2" type="ORF">BU26DRAFT_240565</name>
</gene>
<dbReference type="AlphaFoldDB" id="A0A6A6IN11"/>
<keyword evidence="1" id="KW-0812">Transmembrane</keyword>
<reference evidence="2" key="1">
    <citation type="journal article" date="2020" name="Stud. Mycol.">
        <title>101 Dothideomycetes genomes: a test case for predicting lifestyles and emergence of pathogens.</title>
        <authorList>
            <person name="Haridas S."/>
            <person name="Albert R."/>
            <person name="Binder M."/>
            <person name="Bloem J."/>
            <person name="Labutti K."/>
            <person name="Salamov A."/>
            <person name="Andreopoulos B."/>
            <person name="Baker S."/>
            <person name="Barry K."/>
            <person name="Bills G."/>
            <person name="Bluhm B."/>
            <person name="Cannon C."/>
            <person name="Castanera R."/>
            <person name="Culley D."/>
            <person name="Daum C."/>
            <person name="Ezra D."/>
            <person name="Gonzalez J."/>
            <person name="Henrissat B."/>
            <person name="Kuo A."/>
            <person name="Liang C."/>
            <person name="Lipzen A."/>
            <person name="Lutzoni F."/>
            <person name="Magnuson J."/>
            <person name="Mondo S."/>
            <person name="Nolan M."/>
            <person name="Ohm R."/>
            <person name="Pangilinan J."/>
            <person name="Park H.-J."/>
            <person name="Ramirez L."/>
            <person name="Alfaro M."/>
            <person name="Sun H."/>
            <person name="Tritt A."/>
            <person name="Yoshinaga Y."/>
            <person name="Zwiers L.-H."/>
            <person name="Turgeon B."/>
            <person name="Goodwin S."/>
            <person name="Spatafora J."/>
            <person name="Crous P."/>
            <person name="Grigoriev I."/>
        </authorList>
    </citation>
    <scope>NUCLEOTIDE SEQUENCE</scope>
    <source>
        <strain evidence="2">CBS 122368</strain>
    </source>
</reference>
<keyword evidence="1" id="KW-0472">Membrane</keyword>
<dbReference type="Proteomes" id="UP000800094">
    <property type="component" value="Unassembled WGS sequence"/>
</dbReference>
<keyword evidence="3" id="KW-1185">Reference proteome</keyword>
<sequence>MFAIHHSSDCIKRQFDSITTLRLVRKGQFGNEHALSLGLEPSVSIHCQAIYPHLYPQFPIYLLNLLPLPLPHHLIELLIVLLALLPHLPVPLLLLLPRHLLPQLHQPLHPLLIAQPLLPHLPVQIHHRLRNLQILLLDNEMAGSSLLLLLPRFRLVDSHHAEVILLTCGSGLRARGGEALRSFRRGV</sequence>
<evidence type="ECO:0000256" key="1">
    <source>
        <dbReference type="SAM" id="Phobius"/>
    </source>
</evidence>
<dbReference type="GeneID" id="54574336"/>